<evidence type="ECO:0000259" key="9">
    <source>
        <dbReference type="PROSITE" id="PS50966"/>
    </source>
</evidence>
<comment type="caution">
    <text evidence="10">The sequence shown here is derived from an EMBL/GenBank/DDBJ whole genome shotgun (WGS) entry which is preliminary data.</text>
</comment>
<dbReference type="GO" id="GO:0003677">
    <property type="term" value="F:DNA binding"/>
    <property type="evidence" value="ECO:0007669"/>
    <property type="project" value="UniProtKB-KW"/>
</dbReference>
<feature type="region of interest" description="Disordered" evidence="8">
    <location>
        <begin position="1592"/>
        <end position="1650"/>
    </location>
</feature>
<keyword evidence="3 7" id="KW-0863">Zinc-finger</keyword>
<dbReference type="Pfam" id="PF10536">
    <property type="entry name" value="PMD"/>
    <property type="match status" value="1"/>
</dbReference>
<proteinExistence type="predicted"/>
<keyword evidence="11" id="KW-1185">Reference proteome</keyword>
<dbReference type="EMBL" id="JANQDX010000001">
    <property type="protein sequence ID" value="KAL0928635.1"/>
    <property type="molecule type" value="Genomic_DNA"/>
</dbReference>
<dbReference type="Pfam" id="PF10551">
    <property type="entry name" value="MULE"/>
    <property type="match status" value="1"/>
</dbReference>
<dbReference type="InterPro" id="IPR006564">
    <property type="entry name" value="Znf_PMZ"/>
</dbReference>
<dbReference type="GO" id="GO:0008270">
    <property type="term" value="F:zinc ion binding"/>
    <property type="evidence" value="ECO:0007669"/>
    <property type="project" value="UniProtKB-KW"/>
</dbReference>
<evidence type="ECO:0000256" key="3">
    <source>
        <dbReference type="ARBA" id="ARBA00022771"/>
    </source>
</evidence>
<feature type="region of interest" description="Disordered" evidence="8">
    <location>
        <begin position="222"/>
        <end position="248"/>
    </location>
</feature>
<feature type="compositionally biased region" description="Low complexity" evidence="8">
    <location>
        <begin position="900"/>
        <end position="911"/>
    </location>
</feature>
<dbReference type="InterPro" id="IPR007527">
    <property type="entry name" value="Znf_SWIM"/>
</dbReference>
<name>A0ABD0VUK8_DENTH</name>
<protein>
    <recommendedName>
        <fullName evidence="9">SWIM-type domain-containing protein</fullName>
    </recommendedName>
</protein>
<keyword evidence="6" id="KW-0233">DNA recombination</keyword>
<evidence type="ECO:0000313" key="10">
    <source>
        <dbReference type="EMBL" id="KAL0928635.1"/>
    </source>
</evidence>
<feature type="compositionally biased region" description="Basic and acidic residues" evidence="8">
    <location>
        <begin position="1623"/>
        <end position="1634"/>
    </location>
</feature>
<dbReference type="GO" id="GO:0006310">
    <property type="term" value="P:DNA recombination"/>
    <property type="evidence" value="ECO:0007669"/>
    <property type="project" value="UniProtKB-KW"/>
</dbReference>
<evidence type="ECO:0000256" key="6">
    <source>
        <dbReference type="ARBA" id="ARBA00023172"/>
    </source>
</evidence>
<feature type="region of interest" description="Disordered" evidence="8">
    <location>
        <begin position="896"/>
        <end position="928"/>
    </location>
</feature>
<dbReference type="PROSITE" id="PS01007">
    <property type="entry name" value="TRANSPOSASE_MUTATOR"/>
    <property type="match status" value="1"/>
</dbReference>
<evidence type="ECO:0000256" key="4">
    <source>
        <dbReference type="ARBA" id="ARBA00022833"/>
    </source>
</evidence>
<dbReference type="InterPro" id="IPR019557">
    <property type="entry name" value="AminoTfrase-like_pln_mobile"/>
</dbReference>
<gene>
    <name evidence="10" type="ORF">M5K25_000542</name>
</gene>
<feature type="region of interest" description="Disordered" evidence="8">
    <location>
        <begin position="1449"/>
        <end position="1507"/>
    </location>
</feature>
<keyword evidence="2" id="KW-0479">Metal-binding</keyword>
<dbReference type="Proteomes" id="UP001552299">
    <property type="component" value="Unassembled WGS sequence"/>
</dbReference>
<evidence type="ECO:0000256" key="8">
    <source>
        <dbReference type="SAM" id="MobiDB-lite"/>
    </source>
</evidence>
<organism evidence="10 11">
    <name type="scientific">Dendrobium thyrsiflorum</name>
    <name type="common">Pinecone-like raceme dendrobium</name>
    <name type="synonym">Orchid</name>
    <dbReference type="NCBI Taxonomy" id="117978"/>
    <lineage>
        <taxon>Eukaryota</taxon>
        <taxon>Viridiplantae</taxon>
        <taxon>Streptophyta</taxon>
        <taxon>Embryophyta</taxon>
        <taxon>Tracheophyta</taxon>
        <taxon>Spermatophyta</taxon>
        <taxon>Magnoliopsida</taxon>
        <taxon>Liliopsida</taxon>
        <taxon>Asparagales</taxon>
        <taxon>Orchidaceae</taxon>
        <taxon>Epidendroideae</taxon>
        <taxon>Malaxideae</taxon>
        <taxon>Dendrobiinae</taxon>
        <taxon>Dendrobium</taxon>
    </lineage>
</organism>
<dbReference type="PANTHER" id="PTHR31973">
    <property type="entry name" value="POLYPROTEIN, PUTATIVE-RELATED"/>
    <property type="match status" value="1"/>
</dbReference>
<evidence type="ECO:0000313" key="11">
    <source>
        <dbReference type="Proteomes" id="UP001552299"/>
    </source>
</evidence>
<feature type="compositionally biased region" description="Polar residues" evidence="8">
    <location>
        <begin position="1460"/>
        <end position="1475"/>
    </location>
</feature>
<feature type="domain" description="SWIM-type" evidence="9">
    <location>
        <begin position="770"/>
        <end position="805"/>
    </location>
</feature>
<feature type="compositionally biased region" description="Polar residues" evidence="8">
    <location>
        <begin position="1605"/>
        <end position="1619"/>
    </location>
</feature>
<feature type="compositionally biased region" description="Polar residues" evidence="8">
    <location>
        <begin position="222"/>
        <end position="232"/>
    </location>
</feature>
<dbReference type="GO" id="GO:0032196">
    <property type="term" value="P:transposition"/>
    <property type="evidence" value="ECO:0007669"/>
    <property type="project" value="UniProtKB-KW"/>
</dbReference>
<evidence type="ECO:0000256" key="2">
    <source>
        <dbReference type="ARBA" id="ARBA00022723"/>
    </source>
</evidence>
<keyword evidence="4" id="KW-0862">Zinc</keyword>
<evidence type="ECO:0000256" key="7">
    <source>
        <dbReference type="PROSITE-ProRule" id="PRU00325"/>
    </source>
</evidence>
<dbReference type="PANTHER" id="PTHR31973:SF195">
    <property type="entry name" value="MUDR FAMILY TRANSPOSASE"/>
    <property type="match status" value="1"/>
</dbReference>
<dbReference type="InterPro" id="IPR001207">
    <property type="entry name" value="Transposase_mutator"/>
</dbReference>
<keyword evidence="5" id="KW-0238">DNA-binding</keyword>
<sequence>MSRLLLYYGGELQVRNEFTPTYVGGTNRPLLVEDIIPLAQLKLRIISALRFNSLIQTVNLVCRIRNNGGYVATHVVDDEVCTYMLLEARRRTVTVYVEAEDILPIEAIGITTYDVGGPSTQVYRPIPIAFPQGSSRAEVSTTMADELRGRLSLCERPTFLQQYDRPRASVSEHRHEPTLLSEFNEQSHSFRPYAQVDSVQEPHHVAYSAEIEDDFNEYQTMDSASTRSSGSGTEFDIPNPSMEDNETEVPGHECLKQHAKNNDEGLEAMFCSNEFIENVTTAKEWDQNASYDAPVVENVVTLTESTHSTELHEGLIFHTKEALQCAINAWSIANNVQYKNLCSNKNRLTITCAHHDNPQRPCAWRLHAARSKRLGGLWRISDCGPQHTCTHAVTMQGHRNCTSKFVCTFITPIVRQQLDIKPREIIARIESKFDIKLSYVKAWDARRKAIQAIFGTYEESYRSLYRFIEATRIAIPGTVYNIQVVGNSRFKSIFWAFGVSITGWQYCRPVLTLDGTFLLGKYRGTLLAAIGLNGNGGLFPLAFTVVEAESNESWTWFLQMLHDLIPVVRERPFLCIVSDKHPGLVRGCREVFPNVAHRHCLRHLRENFKKAVRRLGVQDSEGLAIKMYNAGNTDDTNYFNYMMNDIRMMKQEAYDWLVQRDVEKWTLIFDGGHRFGVMTTNASECFNGVLKRARGLPIQGLIMAIYYNIVAVFNKRSAEALNLIEQAESDFVPRTRIIIQRFEREARRYPIPIMINSREFQVFDMSTRAQKVEVTETNAFTCTCSKPQLYHIPCAHVIATSRIRHWDYNTLISPYYTLQFYKDSYAEVFHTIPDKDQWPSFTNDHGIIPLIAPAFRRRVGRPRSNRIRTTMDEASNASVRACGFCKNLGHNRATCPNNPAPRVMAGRAGRAAQRRPRRGSAPQVEDEDVTNVQLSIASLGASHRANDPDHAPPLVASAHLRMTREWPVQCPRLLYVLRAVGLDSVQHLQFIRIDNNLINALVERWCPMTNSFHLTIGEMTVTLQDVQVLLGLRVAGPAIIGPTVIGEGLRWQTWPDCCDELLGSHPERDIMYHDPGNADVQSSFTMGSAQVESMLPLRWLRWVFYRDSYDDLPPNIFLQHVRAYILFMIGCFLIPDTSRSHVSLQWLPLLLDLDSFGMMSIGSAVLAHLYRELCHATRPTRTYIAGCVALLQVWSWERIYIGRPTLRVPHVADLDGRPLGARWDEDRIREIPSGNTMTYRDEFDGLRLSQVRMMPYTEDILELLPERCLLFRELWTARVPMISWKRAEWHLPDRVMRQFGGVQVIDLEPMERGFRRIDGRGRADLDWTVKYRAYIEMWNNIQAFLVPVIPPEGNGNQELGRYLRWYRSWASIYLLQPQTLAPETIFPRSPGERLVADYYIRSYELLEPLSGRHGENASSLQMVVDQVVELADRVQRSVYIDYTTFDTNTFEQPHHRPQAPQGSKRSTSNAPSISTGADEPQRSRRSTSIAPSRMMGETSRARESYEPARQSMYVGSEGFGVASRFAAGFPTFMAPQGSSEAGPSRTYWNPYDVQCGSSYPAYQPETQASYQEPPQTSPMQIPTWMSPFGLPHSSTEQDELLHAPQSAQVTTHLSEQTAASGEAHLDPRISRAPDRYTPGSNAIPKRKRKK</sequence>
<dbReference type="InterPro" id="IPR018289">
    <property type="entry name" value="MULE_transposase_dom"/>
</dbReference>
<reference evidence="10 11" key="1">
    <citation type="journal article" date="2024" name="Plant Biotechnol. J.">
        <title>Dendrobium thyrsiflorum genome and its molecular insights into genes involved in important horticultural traits.</title>
        <authorList>
            <person name="Chen B."/>
            <person name="Wang J.Y."/>
            <person name="Zheng P.J."/>
            <person name="Li K.L."/>
            <person name="Liang Y.M."/>
            <person name="Chen X.F."/>
            <person name="Zhang C."/>
            <person name="Zhao X."/>
            <person name="He X."/>
            <person name="Zhang G.Q."/>
            <person name="Liu Z.J."/>
            <person name="Xu Q."/>
        </authorList>
    </citation>
    <scope>NUCLEOTIDE SEQUENCE [LARGE SCALE GENOMIC DNA]</scope>
    <source>
        <strain evidence="10">GZMU011</strain>
    </source>
</reference>
<evidence type="ECO:0000256" key="5">
    <source>
        <dbReference type="ARBA" id="ARBA00023125"/>
    </source>
</evidence>
<evidence type="ECO:0000256" key="1">
    <source>
        <dbReference type="ARBA" id="ARBA00022578"/>
    </source>
</evidence>
<keyword evidence="1" id="KW-0815">Transposition</keyword>
<dbReference type="SMART" id="SM00575">
    <property type="entry name" value="ZnF_PMZ"/>
    <property type="match status" value="1"/>
</dbReference>
<dbReference type="PROSITE" id="PS50966">
    <property type="entry name" value="ZF_SWIM"/>
    <property type="match status" value="1"/>
</dbReference>
<accession>A0ABD0VUK8</accession>